<dbReference type="RefSeq" id="WP_106062490.1">
    <property type="nucleotide sequence ID" value="NZ_PVXO01000006.1"/>
</dbReference>
<reference evidence="1 2" key="1">
    <citation type="submission" date="2018-03" db="EMBL/GenBank/DDBJ databases">
        <title>Genome sequence of Clostridium liquoris DSM 100320.</title>
        <authorList>
            <person name="Poehlein A."/>
            <person name="Daniel R."/>
        </authorList>
    </citation>
    <scope>NUCLEOTIDE SEQUENCE [LARGE SCALE GENOMIC DNA]</scope>
    <source>
        <strain evidence="1 2">DSM 100320</strain>
    </source>
</reference>
<keyword evidence="2" id="KW-1185">Reference proteome</keyword>
<evidence type="ECO:0000313" key="2">
    <source>
        <dbReference type="Proteomes" id="UP000239706"/>
    </source>
</evidence>
<organism evidence="1 2">
    <name type="scientific">Clostridium liquoris</name>
    <dbReference type="NCBI Taxonomy" id="1289519"/>
    <lineage>
        <taxon>Bacteria</taxon>
        <taxon>Bacillati</taxon>
        <taxon>Bacillota</taxon>
        <taxon>Clostridia</taxon>
        <taxon>Eubacteriales</taxon>
        <taxon>Clostridiaceae</taxon>
        <taxon>Clostridium</taxon>
    </lineage>
</organism>
<accession>A0A2T0B945</accession>
<dbReference type="AlphaFoldDB" id="A0A2T0B945"/>
<gene>
    <name evidence="1" type="ORF">CLLI_02970</name>
</gene>
<dbReference type="Proteomes" id="UP000239706">
    <property type="component" value="Unassembled WGS sequence"/>
</dbReference>
<dbReference type="EMBL" id="PVXO01000006">
    <property type="protein sequence ID" value="PRR80416.1"/>
    <property type="molecule type" value="Genomic_DNA"/>
</dbReference>
<dbReference type="OrthoDB" id="1917907at2"/>
<name>A0A2T0B945_9CLOT</name>
<protein>
    <submittedName>
        <fullName evidence="1">Uncharacterized protein</fullName>
    </submittedName>
</protein>
<proteinExistence type="predicted"/>
<evidence type="ECO:0000313" key="1">
    <source>
        <dbReference type="EMBL" id="PRR80416.1"/>
    </source>
</evidence>
<sequence>MVFESNMSIAVKNENGEYKIRKGCFFKFKELNKEITSLNSIKIFNGEIILNIQCPLCGESHYYRYSLKELTSEGILIGGCEEIGIPIFYIGNYEKIMKKIFDYNNTNKNIYAML</sequence>
<comment type="caution">
    <text evidence="1">The sequence shown here is derived from an EMBL/GenBank/DDBJ whole genome shotgun (WGS) entry which is preliminary data.</text>
</comment>